<dbReference type="Proteomes" id="UP000309153">
    <property type="component" value="Segment"/>
</dbReference>
<organism evidence="1 2">
    <name type="scientific">Mycobacterium phage Polka14</name>
    <dbReference type="NCBI Taxonomy" id="2584498"/>
    <lineage>
        <taxon>Viruses</taxon>
        <taxon>Duplodnaviria</taxon>
        <taxon>Heunggongvirae</taxon>
        <taxon>Uroviricota</taxon>
        <taxon>Caudoviricetes</taxon>
        <taxon>Gracegardnervirinae</taxon>
        <taxon>Cheoctovirus</taxon>
        <taxon>Cheoctovirus polka14</taxon>
    </lineage>
</organism>
<dbReference type="RefSeq" id="YP_009961455.1">
    <property type="nucleotide sequence ID" value="NC_051700.1"/>
</dbReference>
<dbReference type="GeneID" id="60333018"/>
<proteinExistence type="predicted"/>
<reference evidence="1 2" key="1">
    <citation type="submission" date="2019-05" db="EMBL/GenBank/DDBJ databases">
        <authorList>
            <person name="Wilson K.M."/>
            <person name="Suderman E.M."/>
            <person name="Ward R.E."/>
            <person name="Garlena R.A."/>
            <person name="Russell D.A."/>
            <person name="Pope W.H."/>
            <person name="Jacobs-Sera D."/>
            <person name="Hatfull G.F."/>
        </authorList>
    </citation>
    <scope>NUCLEOTIDE SEQUENCE [LARGE SCALE GENOMIC DNA]</scope>
</reference>
<gene>
    <name evidence="1" type="primary">50</name>
    <name evidence="1" type="ORF">SEA_POLKA14_50</name>
</gene>
<evidence type="ECO:0000313" key="2">
    <source>
        <dbReference type="Proteomes" id="UP000309153"/>
    </source>
</evidence>
<name>A0A4Y5NYL8_9CAUD</name>
<evidence type="ECO:0000313" key="1">
    <source>
        <dbReference type="EMBL" id="QCW22128.1"/>
    </source>
</evidence>
<keyword evidence="2" id="KW-1185">Reference proteome</keyword>
<accession>A0A4Y5NYL8</accession>
<protein>
    <submittedName>
        <fullName evidence="1">Uncharacterized protein</fullName>
    </submittedName>
</protein>
<sequence>MSNPTKANAEAIYRATNRAFDYLMRAQGELRCALALAENDYEYNDEKIRDLYGSVRLVASVANLEAGTWRGYARNRKGEAEALTGE</sequence>
<dbReference type="KEGG" id="vg:60333018"/>
<dbReference type="EMBL" id="MK875792">
    <property type="protein sequence ID" value="QCW22128.1"/>
    <property type="molecule type" value="Genomic_DNA"/>
</dbReference>